<gene>
    <name evidence="3" type="ORF">EBN88_01980</name>
</gene>
<dbReference type="Pfam" id="PF00857">
    <property type="entry name" value="Isochorismatase"/>
    <property type="match status" value="1"/>
</dbReference>
<evidence type="ECO:0000313" key="4">
    <source>
        <dbReference type="Proteomes" id="UP000278673"/>
    </source>
</evidence>
<keyword evidence="4" id="KW-1185">Reference proteome</keyword>
<dbReference type="EMBL" id="RFFJ01000004">
    <property type="protein sequence ID" value="RMI46083.1"/>
    <property type="molecule type" value="Genomic_DNA"/>
</dbReference>
<dbReference type="SUPFAM" id="SSF52499">
    <property type="entry name" value="Isochorismatase-like hydrolases"/>
    <property type="match status" value="1"/>
</dbReference>
<sequence length="230" mass="24922">MDQLTVVGRPEPFVLRPSRAAVVVVDMQNDFVSPGGAVEASGADVSAVAATVEPIARVLTAARRQGLRVVYLQHGYRPDLSDLGSELSKNRLIHLAARVGQPVSAPDGTEGRVLVHDTWNTRIVDRLAPLAGDLVVRKSRFSGFHNTTLDDQLRQLGIEDLIMTGCTTSICVESTIRDAMFRDYRPLLLTDCVAEPQGRNYHDATVGLVESSLGWTAESTALLDAMVENS</sequence>
<dbReference type="PANTHER" id="PTHR43540">
    <property type="entry name" value="PEROXYUREIDOACRYLATE/UREIDOACRYLATE AMIDOHYDROLASE-RELATED"/>
    <property type="match status" value="1"/>
</dbReference>
<dbReference type="Gene3D" id="3.40.50.850">
    <property type="entry name" value="Isochorismatase-like"/>
    <property type="match status" value="1"/>
</dbReference>
<keyword evidence="1" id="KW-0378">Hydrolase</keyword>
<feature type="domain" description="Isochorismatase-like" evidence="2">
    <location>
        <begin position="21"/>
        <end position="216"/>
    </location>
</feature>
<dbReference type="AlphaFoldDB" id="A0A3M2MB32"/>
<organism evidence="3 4">
    <name type="scientific">Streptomyces triticirhizae</name>
    <dbReference type="NCBI Taxonomy" id="2483353"/>
    <lineage>
        <taxon>Bacteria</taxon>
        <taxon>Bacillati</taxon>
        <taxon>Actinomycetota</taxon>
        <taxon>Actinomycetes</taxon>
        <taxon>Kitasatosporales</taxon>
        <taxon>Streptomycetaceae</taxon>
        <taxon>Streptomyces</taxon>
    </lineage>
</organism>
<reference evidence="3 4" key="1">
    <citation type="submission" date="2018-10" db="EMBL/GenBank/DDBJ databases">
        <title>Isolation, diversity and antifungal activity of actinobacteria from wheat.</title>
        <authorList>
            <person name="Han C."/>
        </authorList>
    </citation>
    <scope>NUCLEOTIDE SEQUENCE [LARGE SCALE GENOMIC DNA]</scope>
    <source>
        <strain evidence="3 4">NEAU-YY642</strain>
    </source>
</reference>
<proteinExistence type="predicted"/>
<dbReference type="PANTHER" id="PTHR43540:SF6">
    <property type="entry name" value="ISOCHORISMATASE-LIKE DOMAIN-CONTAINING PROTEIN"/>
    <property type="match status" value="1"/>
</dbReference>
<dbReference type="GO" id="GO:0016787">
    <property type="term" value="F:hydrolase activity"/>
    <property type="evidence" value="ECO:0007669"/>
    <property type="project" value="UniProtKB-KW"/>
</dbReference>
<dbReference type="CDD" id="cd00431">
    <property type="entry name" value="cysteine_hydrolases"/>
    <property type="match status" value="1"/>
</dbReference>
<dbReference type="InterPro" id="IPR000868">
    <property type="entry name" value="Isochorismatase-like_dom"/>
</dbReference>
<name>A0A3M2MB32_9ACTN</name>
<evidence type="ECO:0000313" key="3">
    <source>
        <dbReference type="EMBL" id="RMI46083.1"/>
    </source>
</evidence>
<dbReference type="InterPro" id="IPR036380">
    <property type="entry name" value="Isochorismatase-like_sf"/>
</dbReference>
<evidence type="ECO:0000256" key="1">
    <source>
        <dbReference type="ARBA" id="ARBA00022801"/>
    </source>
</evidence>
<dbReference type="Proteomes" id="UP000278673">
    <property type="component" value="Unassembled WGS sequence"/>
</dbReference>
<evidence type="ECO:0000259" key="2">
    <source>
        <dbReference type="Pfam" id="PF00857"/>
    </source>
</evidence>
<comment type="caution">
    <text evidence="3">The sequence shown here is derived from an EMBL/GenBank/DDBJ whole genome shotgun (WGS) entry which is preliminary data.</text>
</comment>
<protein>
    <submittedName>
        <fullName evidence="3">Isochorismatase family protein</fullName>
    </submittedName>
</protein>
<accession>A0A3M2MB32</accession>
<dbReference type="InterPro" id="IPR050272">
    <property type="entry name" value="Isochorismatase-like_hydrls"/>
</dbReference>